<proteinExistence type="predicted"/>
<evidence type="ECO:0000313" key="2">
    <source>
        <dbReference type="EMBL" id="MER9402695.1"/>
    </source>
</evidence>
<keyword evidence="3" id="KW-1185">Reference proteome</keyword>
<dbReference type="Proteomes" id="UP001433071">
    <property type="component" value="Unassembled WGS sequence"/>
</dbReference>
<evidence type="ECO:0000313" key="3">
    <source>
        <dbReference type="Proteomes" id="UP001433071"/>
    </source>
</evidence>
<feature type="domain" description="Glycosyl transferase family 25" evidence="1">
    <location>
        <begin position="2"/>
        <end position="172"/>
    </location>
</feature>
<reference evidence="2 3" key="1">
    <citation type="journal article" date="2024" name="Proc. Natl. Acad. Sci. U.S.A.">
        <title>The evolutionary genomics of adaptation to stress in wild rhizobium bacteria.</title>
        <authorList>
            <person name="Kehlet-Delgado H."/>
            <person name="Montoya A.P."/>
            <person name="Jensen K.T."/>
            <person name="Wendlandt C.E."/>
            <person name="Dexheimer C."/>
            <person name="Roberts M."/>
            <person name="Torres Martinez L."/>
            <person name="Friesen M.L."/>
            <person name="Griffitts J.S."/>
            <person name="Porter S.S."/>
        </authorList>
    </citation>
    <scope>NUCLEOTIDE SEQUENCE [LARGE SCALE GENOMIC DNA]</scope>
    <source>
        <strain evidence="2 3">M0641</strain>
    </source>
</reference>
<gene>
    <name evidence="2" type="ORF">NKI36_01390</name>
</gene>
<accession>A0ABV1YSI6</accession>
<dbReference type="CDD" id="cd06532">
    <property type="entry name" value="Glyco_transf_25"/>
    <property type="match status" value="1"/>
</dbReference>
<name>A0ABV1YSI6_9HYPH</name>
<organism evidence="2 3">
    <name type="scientific">Mesorhizobium caraganae</name>
    <dbReference type="NCBI Taxonomy" id="483206"/>
    <lineage>
        <taxon>Bacteria</taxon>
        <taxon>Pseudomonadati</taxon>
        <taxon>Pseudomonadota</taxon>
        <taxon>Alphaproteobacteria</taxon>
        <taxon>Hyphomicrobiales</taxon>
        <taxon>Phyllobacteriaceae</taxon>
        <taxon>Mesorhizobium</taxon>
    </lineage>
</organism>
<protein>
    <submittedName>
        <fullName evidence="2">Glycosyltransferase family 25 protein</fullName>
    </submittedName>
</protein>
<dbReference type="InterPro" id="IPR002654">
    <property type="entry name" value="Glyco_trans_25"/>
</dbReference>
<comment type="caution">
    <text evidence="2">The sequence shown here is derived from an EMBL/GenBank/DDBJ whole genome shotgun (WGS) entry which is preliminary data.</text>
</comment>
<dbReference type="EMBL" id="JAMYQB010000001">
    <property type="protein sequence ID" value="MER9402695.1"/>
    <property type="molecule type" value="Genomic_DNA"/>
</dbReference>
<dbReference type="Pfam" id="PF01755">
    <property type="entry name" value="Glyco_transf_25"/>
    <property type="match status" value="1"/>
</dbReference>
<evidence type="ECO:0000259" key="1">
    <source>
        <dbReference type="Pfam" id="PF01755"/>
    </source>
</evidence>
<sequence length="280" mass="31451">MKCLVINLDRSRDRLAHVSAEFARVGVAFERVVAIDARDRPDLAEMPQRKKRLRMADTEIACLLSHKQCWSMVAAGDDAYGAIFEDDVVFSDNAGPLLAGADWIPADADIVKLETFFNRTVIARKQVACGHGFSTSRLHAVHIGAAGYIVSRQAARDLIEATDKIAIPVDHLVFNPRFAASSGKVIYQLVPALCLQAQFLGGGPVQLPSLLKQQRTEELVASGMDKRRHKPIAAKVRIEAWRLARQIVDLFRLRREKIIPFEYRGRRVRRPHTQRRENAL</sequence>